<keyword evidence="4 10" id="KW-1003">Cell membrane</keyword>
<dbReference type="GO" id="GO:0009425">
    <property type="term" value="C:bacterial-type flagellum basal body"/>
    <property type="evidence" value="ECO:0007669"/>
    <property type="project" value="InterPro"/>
</dbReference>
<evidence type="ECO:0000256" key="5">
    <source>
        <dbReference type="ARBA" id="ARBA00022500"/>
    </source>
</evidence>
<keyword evidence="12" id="KW-1185">Reference proteome</keyword>
<dbReference type="PANTHER" id="PTHR35091">
    <property type="entry name" value="FLAGELLAR PROTEIN FLIL"/>
    <property type="match status" value="1"/>
</dbReference>
<evidence type="ECO:0000256" key="1">
    <source>
        <dbReference type="ARBA" id="ARBA00002254"/>
    </source>
</evidence>
<keyword evidence="7 10" id="KW-0283">Flagellar rotation</keyword>
<dbReference type="EMBL" id="VFJB01000004">
    <property type="protein sequence ID" value="KAA0258418.1"/>
    <property type="molecule type" value="Genomic_DNA"/>
</dbReference>
<evidence type="ECO:0000256" key="8">
    <source>
        <dbReference type="ARBA" id="ARBA00022989"/>
    </source>
</evidence>
<keyword evidence="11" id="KW-0969">Cilium</keyword>
<dbReference type="Pfam" id="PF03748">
    <property type="entry name" value="FliL"/>
    <property type="match status" value="1"/>
</dbReference>
<comment type="caution">
    <text evidence="11">The sequence shown here is derived from an EMBL/GenBank/DDBJ whole genome shotgun (WGS) entry which is preliminary data.</text>
</comment>
<dbReference type="GO" id="GO:0071978">
    <property type="term" value="P:bacterial-type flagellum-dependent swarming motility"/>
    <property type="evidence" value="ECO:0007669"/>
    <property type="project" value="TreeGrafter"/>
</dbReference>
<proteinExistence type="inferred from homology"/>
<accession>A0A5A8F3I3</accession>
<gene>
    <name evidence="11" type="ORF">FHQ18_04465</name>
</gene>
<keyword evidence="9 10" id="KW-0472">Membrane</keyword>
<dbReference type="Proteomes" id="UP000322876">
    <property type="component" value="Unassembled WGS sequence"/>
</dbReference>
<dbReference type="PANTHER" id="PTHR35091:SF2">
    <property type="entry name" value="FLAGELLAR PROTEIN FLIL"/>
    <property type="match status" value="1"/>
</dbReference>
<dbReference type="OrthoDB" id="9799777at2"/>
<reference evidence="11 12" key="1">
    <citation type="submission" date="2019-06" db="EMBL/GenBank/DDBJ databases">
        <title>Genomic insights into carbon and energy metabolism of Deferribacter autotrophicus revealed new metabolic traits in the phylum Deferribacteres.</title>
        <authorList>
            <person name="Slobodkin A.I."/>
            <person name="Slobodkina G.B."/>
            <person name="Allioux M."/>
            <person name="Alain K."/>
            <person name="Jebbar M."/>
            <person name="Shadrin V."/>
            <person name="Kublanov I.V."/>
            <person name="Toshchakov S.V."/>
            <person name="Bonch-Osmolovskaya E.A."/>
        </authorList>
    </citation>
    <scope>NUCLEOTIDE SEQUENCE [LARGE SCALE GENOMIC DNA]</scope>
    <source>
        <strain evidence="11 12">SL50</strain>
    </source>
</reference>
<feature type="transmembrane region" description="Helical" evidence="10">
    <location>
        <begin position="23"/>
        <end position="44"/>
    </location>
</feature>
<dbReference type="GO" id="GO:0006935">
    <property type="term" value="P:chemotaxis"/>
    <property type="evidence" value="ECO:0007669"/>
    <property type="project" value="UniProtKB-KW"/>
</dbReference>
<evidence type="ECO:0000256" key="2">
    <source>
        <dbReference type="ARBA" id="ARBA00004162"/>
    </source>
</evidence>
<comment type="function">
    <text evidence="1 10">Controls the rotational direction of flagella during chemotaxis.</text>
</comment>
<evidence type="ECO:0000313" key="12">
    <source>
        <dbReference type="Proteomes" id="UP000322876"/>
    </source>
</evidence>
<dbReference type="InterPro" id="IPR005503">
    <property type="entry name" value="FliL"/>
</dbReference>
<protein>
    <recommendedName>
        <fullName evidence="10">Flagellar protein FliL</fullName>
    </recommendedName>
</protein>
<keyword evidence="5 10" id="KW-0145">Chemotaxis</keyword>
<evidence type="ECO:0000256" key="7">
    <source>
        <dbReference type="ARBA" id="ARBA00022779"/>
    </source>
</evidence>
<evidence type="ECO:0000256" key="9">
    <source>
        <dbReference type="ARBA" id="ARBA00023136"/>
    </source>
</evidence>
<comment type="similarity">
    <text evidence="3 10">Belongs to the FliL family.</text>
</comment>
<comment type="subcellular location">
    <subcellularLocation>
        <location evidence="2">Cell membrane</location>
        <topology evidence="2">Single-pass membrane protein</topology>
    </subcellularLocation>
</comment>
<sequence>MADEGKNTQEQEEGGKKKKKSKLFLIIILVVVLLIGGGAAYFFLVKGKADKNAEETVKEKKQAKVDAGIGPLYSLDTFIVNLADPGGTRYLKVTMQLELDNEKLQEEMDKRKPQIRDVILTVLSSKTYAEVSTAQGKLALKQELIRRINLILTSGTIRSIYFTEFVAQ</sequence>
<evidence type="ECO:0000256" key="6">
    <source>
        <dbReference type="ARBA" id="ARBA00022692"/>
    </source>
</evidence>
<evidence type="ECO:0000256" key="10">
    <source>
        <dbReference type="RuleBase" id="RU364125"/>
    </source>
</evidence>
<dbReference type="AlphaFoldDB" id="A0A5A8F3I3"/>
<keyword evidence="11" id="KW-0282">Flagellum</keyword>
<keyword evidence="6 10" id="KW-0812">Transmembrane</keyword>
<name>A0A5A8F3I3_9BACT</name>
<dbReference type="RefSeq" id="WP_149265975.1">
    <property type="nucleotide sequence ID" value="NZ_VFJB01000004.1"/>
</dbReference>
<keyword evidence="8 10" id="KW-1133">Transmembrane helix</keyword>
<dbReference type="GO" id="GO:0005886">
    <property type="term" value="C:plasma membrane"/>
    <property type="evidence" value="ECO:0007669"/>
    <property type="project" value="UniProtKB-SubCell"/>
</dbReference>
<evidence type="ECO:0000256" key="3">
    <source>
        <dbReference type="ARBA" id="ARBA00008281"/>
    </source>
</evidence>
<organism evidence="11 12">
    <name type="scientific">Deferribacter autotrophicus</name>
    <dbReference type="NCBI Taxonomy" id="500465"/>
    <lineage>
        <taxon>Bacteria</taxon>
        <taxon>Pseudomonadati</taxon>
        <taxon>Deferribacterota</taxon>
        <taxon>Deferribacteres</taxon>
        <taxon>Deferribacterales</taxon>
        <taxon>Deferribacteraceae</taxon>
        <taxon>Deferribacter</taxon>
    </lineage>
</organism>
<evidence type="ECO:0000256" key="4">
    <source>
        <dbReference type="ARBA" id="ARBA00022475"/>
    </source>
</evidence>
<evidence type="ECO:0000313" key="11">
    <source>
        <dbReference type="EMBL" id="KAA0258418.1"/>
    </source>
</evidence>
<keyword evidence="11" id="KW-0966">Cell projection</keyword>